<dbReference type="OrthoDB" id="9801162at2"/>
<dbReference type="PRINTS" id="PR00412">
    <property type="entry name" value="EPOXHYDRLASE"/>
</dbReference>
<dbReference type="PRINTS" id="PR00111">
    <property type="entry name" value="ABHYDROLASE"/>
</dbReference>
<protein>
    <submittedName>
        <fullName evidence="2">Pimeloyl-ACP methyl ester carboxylesterase</fullName>
    </submittedName>
</protein>
<evidence type="ECO:0000259" key="1">
    <source>
        <dbReference type="Pfam" id="PF12697"/>
    </source>
</evidence>
<dbReference type="SUPFAM" id="SSF53474">
    <property type="entry name" value="alpha/beta-Hydrolases"/>
    <property type="match status" value="1"/>
</dbReference>
<evidence type="ECO:0000313" key="3">
    <source>
        <dbReference type="Proteomes" id="UP000219514"/>
    </source>
</evidence>
<dbReference type="InterPro" id="IPR000639">
    <property type="entry name" value="Epox_hydrolase-like"/>
</dbReference>
<evidence type="ECO:0000313" key="2">
    <source>
        <dbReference type="EMBL" id="SNX98798.1"/>
    </source>
</evidence>
<dbReference type="InterPro" id="IPR050266">
    <property type="entry name" value="AB_hydrolase_sf"/>
</dbReference>
<accession>A0A285EI41</accession>
<dbReference type="PANTHER" id="PTHR43798:SF33">
    <property type="entry name" value="HYDROLASE, PUTATIVE (AFU_ORTHOLOGUE AFUA_2G14860)-RELATED"/>
    <property type="match status" value="1"/>
</dbReference>
<dbReference type="AlphaFoldDB" id="A0A285EI41"/>
<dbReference type="Gene3D" id="3.40.50.1820">
    <property type="entry name" value="alpha/beta hydrolase"/>
    <property type="match status" value="1"/>
</dbReference>
<dbReference type="Pfam" id="PF12697">
    <property type="entry name" value="Abhydrolase_6"/>
    <property type="match status" value="1"/>
</dbReference>
<dbReference type="Proteomes" id="UP000219514">
    <property type="component" value="Unassembled WGS sequence"/>
</dbReference>
<dbReference type="RefSeq" id="WP_097208714.1">
    <property type="nucleotide sequence ID" value="NZ_JACHXB010000008.1"/>
</dbReference>
<keyword evidence="3" id="KW-1185">Reference proteome</keyword>
<name>A0A285EI41_9ACTN</name>
<gene>
    <name evidence="2" type="ORF">SAMN06893097_11294</name>
</gene>
<dbReference type="GO" id="GO:0016020">
    <property type="term" value="C:membrane"/>
    <property type="evidence" value="ECO:0007669"/>
    <property type="project" value="TreeGrafter"/>
</dbReference>
<proteinExistence type="predicted"/>
<dbReference type="GO" id="GO:0003824">
    <property type="term" value="F:catalytic activity"/>
    <property type="evidence" value="ECO:0007669"/>
    <property type="project" value="InterPro"/>
</dbReference>
<dbReference type="InterPro" id="IPR000073">
    <property type="entry name" value="AB_hydrolase_1"/>
</dbReference>
<reference evidence="2 3" key="1">
    <citation type="submission" date="2017-09" db="EMBL/GenBank/DDBJ databases">
        <authorList>
            <person name="Ehlers B."/>
            <person name="Leendertz F.H."/>
        </authorList>
    </citation>
    <scope>NUCLEOTIDE SEQUENCE [LARGE SCALE GENOMIC DNA]</scope>
    <source>
        <strain evidence="2 3">DSM 46844</strain>
    </source>
</reference>
<organism evidence="2 3">
    <name type="scientific">Geodermatophilus sabuli</name>
    <dbReference type="NCBI Taxonomy" id="1564158"/>
    <lineage>
        <taxon>Bacteria</taxon>
        <taxon>Bacillati</taxon>
        <taxon>Actinomycetota</taxon>
        <taxon>Actinomycetes</taxon>
        <taxon>Geodermatophilales</taxon>
        <taxon>Geodermatophilaceae</taxon>
        <taxon>Geodermatophilus</taxon>
    </lineage>
</organism>
<feature type="domain" description="AB hydrolase-1" evidence="1">
    <location>
        <begin position="28"/>
        <end position="270"/>
    </location>
</feature>
<sequence>MTPATSRYATLDGMRTHLLEAGVGGRPLLLLHSGEYGGCAETSWQHVMAPLAQAGYHVVAPDWLGFGRTDKVVDFADPRGRRLRHIAAVIESLGWAAPAIVGNSMGGTYLAQDLASDRPVLPASAAVLVSGGGFVPDNDARRATLDYDLSREGMRRILATVLYSPALSQDEDYLTWRHELSLIPGAWQCTASARLRPPGQGVGGGEFGKPDDTRYERIGCPTLVVAGAQDPLRLPGYADELAARIPDAELLTYEDCGHMPNIEQPDRFVDDLLSFLDRRYARRAA</sequence>
<dbReference type="InterPro" id="IPR029058">
    <property type="entry name" value="AB_hydrolase_fold"/>
</dbReference>
<dbReference type="EMBL" id="OBDO01000012">
    <property type="protein sequence ID" value="SNX98798.1"/>
    <property type="molecule type" value="Genomic_DNA"/>
</dbReference>
<dbReference type="PANTHER" id="PTHR43798">
    <property type="entry name" value="MONOACYLGLYCEROL LIPASE"/>
    <property type="match status" value="1"/>
</dbReference>